<dbReference type="PANTHER" id="PTHR47245:SF1">
    <property type="entry name" value="FOLDASE PROTEIN PRSA"/>
    <property type="match status" value="1"/>
</dbReference>
<organism evidence="9 10">
    <name type="scientific">Aquibacillus koreensis</name>
    <dbReference type="NCBI Taxonomy" id="279446"/>
    <lineage>
        <taxon>Bacteria</taxon>
        <taxon>Bacillati</taxon>
        <taxon>Bacillota</taxon>
        <taxon>Bacilli</taxon>
        <taxon>Bacillales</taxon>
        <taxon>Bacillaceae</taxon>
        <taxon>Aquibacillus</taxon>
    </lineage>
</organism>
<gene>
    <name evidence="9" type="ORF">NC661_18570</name>
</gene>
<proteinExistence type="predicted"/>
<dbReference type="Proteomes" id="UP001145072">
    <property type="component" value="Unassembled WGS sequence"/>
</dbReference>
<name>A0A9X3WME4_9BACI</name>
<dbReference type="EMBL" id="JAMQJZ010000020">
    <property type="protein sequence ID" value="MDC3422360.1"/>
    <property type="molecule type" value="Genomic_DNA"/>
</dbReference>
<evidence type="ECO:0000259" key="8">
    <source>
        <dbReference type="PROSITE" id="PS50198"/>
    </source>
</evidence>
<dbReference type="InterPro" id="IPR023058">
    <property type="entry name" value="PPIase_PpiC_CS"/>
</dbReference>
<accession>A0A9X3WME4</accession>
<evidence type="ECO:0000256" key="2">
    <source>
        <dbReference type="ARBA" id="ARBA00013194"/>
    </source>
</evidence>
<evidence type="ECO:0000256" key="3">
    <source>
        <dbReference type="ARBA" id="ARBA00022729"/>
    </source>
</evidence>
<dbReference type="RefSeq" id="WP_259867921.1">
    <property type="nucleotide sequence ID" value="NZ_JAMQJZ010000020.1"/>
</dbReference>
<evidence type="ECO:0000256" key="5">
    <source>
        <dbReference type="ARBA" id="ARBA00023235"/>
    </source>
</evidence>
<dbReference type="PANTHER" id="PTHR47245">
    <property type="entry name" value="PEPTIDYLPROLYL ISOMERASE"/>
    <property type="match status" value="1"/>
</dbReference>
<dbReference type="Gene3D" id="3.10.50.40">
    <property type="match status" value="1"/>
</dbReference>
<keyword evidence="7" id="KW-0812">Transmembrane</keyword>
<sequence length="299" mass="34894">MTRRYLWGIIVLLLITNLTTVAVWNNEKDVGVDEDLDITVEKDSPVATIGKQEIEYDAWMRTLKTEYGREVLKEMIDKAVVFELAEEKEIEINQKLIDRELALLYTMQGVLSETEIEERKTEWTEEIKYRLYLEELLTESISVSDQAIQEYYADHEGQYEFIESFQFSHAVLNDEATAERFLEELDQGASFSTLAREFSVDEETRDDGGYLGYYTDNSDYIPAEYFDVAKQLQENSVSDPIYVGNNVAILYVHRVIPDVSFSFDELKPHLRRELALEQIDEIISADPLWNKLQVDWLYD</sequence>
<dbReference type="Pfam" id="PF13145">
    <property type="entry name" value="Rotamase_2"/>
    <property type="match status" value="1"/>
</dbReference>
<dbReference type="PROSITE" id="PS01096">
    <property type="entry name" value="PPIC_PPIASE_1"/>
    <property type="match status" value="1"/>
</dbReference>
<dbReference type="GO" id="GO:0003755">
    <property type="term" value="F:peptidyl-prolyl cis-trans isomerase activity"/>
    <property type="evidence" value="ECO:0007669"/>
    <property type="project" value="UniProtKB-KW"/>
</dbReference>
<dbReference type="InterPro" id="IPR050245">
    <property type="entry name" value="PrsA_foldase"/>
</dbReference>
<dbReference type="PROSITE" id="PS50198">
    <property type="entry name" value="PPIC_PPIASE_2"/>
    <property type="match status" value="1"/>
</dbReference>
<keyword evidence="10" id="KW-1185">Reference proteome</keyword>
<keyword evidence="4 6" id="KW-0697">Rotamase</keyword>
<dbReference type="InterPro" id="IPR046357">
    <property type="entry name" value="PPIase_dom_sf"/>
</dbReference>
<evidence type="ECO:0000256" key="1">
    <source>
        <dbReference type="ARBA" id="ARBA00000971"/>
    </source>
</evidence>
<feature type="transmembrane region" description="Helical" evidence="7">
    <location>
        <begin position="5"/>
        <end position="24"/>
    </location>
</feature>
<evidence type="ECO:0000256" key="7">
    <source>
        <dbReference type="SAM" id="Phobius"/>
    </source>
</evidence>
<keyword evidence="3" id="KW-0732">Signal</keyword>
<evidence type="ECO:0000313" key="9">
    <source>
        <dbReference type="EMBL" id="MDC3422360.1"/>
    </source>
</evidence>
<evidence type="ECO:0000256" key="6">
    <source>
        <dbReference type="PROSITE-ProRule" id="PRU00278"/>
    </source>
</evidence>
<dbReference type="SUPFAM" id="SSF54534">
    <property type="entry name" value="FKBP-like"/>
    <property type="match status" value="1"/>
</dbReference>
<reference evidence="9" key="1">
    <citation type="submission" date="2022-06" db="EMBL/GenBank/DDBJ databases">
        <title>Aquibacillus sp. a new bacterium isolated from soil saline samples.</title>
        <authorList>
            <person name="Galisteo C."/>
            <person name="De La Haba R."/>
            <person name="Sanchez-Porro C."/>
            <person name="Ventosa A."/>
        </authorList>
    </citation>
    <scope>NUCLEOTIDE SEQUENCE</scope>
    <source>
        <strain evidence="9">JCM 12387</strain>
    </source>
</reference>
<dbReference type="InterPro" id="IPR000297">
    <property type="entry name" value="PPIase_PpiC"/>
</dbReference>
<dbReference type="EC" id="5.2.1.8" evidence="2"/>
<keyword evidence="7" id="KW-0472">Membrane</keyword>
<protein>
    <recommendedName>
        <fullName evidence="2">peptidylprolyl isomerase</fullName>
        <ecNumber evidence="2">5.2.1.8</ecNumber>
    </recommendedName>
</protein>
<evidence type="ECO:0000256" key="4">
    <source>
        <dbReference type="ARBA" id="ARBA00023110"/>
    </source>
</evidence>
<feature type="domain" description="PpiC" evidence="8">
    <location>
        <begin position="162"/>
        <end position="254"/>
    </location>
</feature>
<comment type="catalytic activity">
    <reaction evidence="1">
        <text>[protein]-peptidylproline (omega=180) = [protein]-peptidylproline (omega=0)</text>
        <dbReference type="Rhea" id="RHEA:16237"/>
        <dbReference type="Rhea" id="RHEA-COMP:10747"/>
        <dbReference type="Rhea" id="RHEA-COMP:10748"/>
        <dbReference type="ChEBI" id="CHEBI:83833"/>
        <dbReference type="ChEBI" id="CHEBI:83834"/>
        <dbReference type="EC" id="5.2.1.8"/>
    </reaction>
</comment>
<comment type="caution">
    <text evidence="9">The sequence shown here is derived from an EMBL/GenBank/DDBJ whole genome shotgun (WGS) entry which is preliminary data.</text>
</comment>
<evidence type="ECO:0000313" key="10">
    <source>
        <dbReference type="Proteomes" id="UP001145072"/>
    </source>
</evidence>
<keyword evidence="5 6" id="KW-0413">Isomerase</keyword>
<dbReference type="AlphaFoldDB" id="A0A9X3WME4"/>
<dbReference type="Gene3D" id="1.10.4030.10">
    <property type="entry name" value="Porin chaperone SurA, peptide-binding domain"/>
    <property type="match status" value="1"/>
</dbReference>
<keyword evidence="7" id="KW-1133">Transmembrane helix</keyword>